<feature type="compositionally biased region" description="Polar residues" evidence="1">
    <location>
        <begin position="738"/>
        <end position="748"/>
    </location>
</feature>
<feature type="compositionally biased region" description="Basic and acidic residues" evidence="1">
    <location>
        <begin position="770"/>
        <end position="785"/>
    </location>
</feature>
<dbReference type="Gramene" id="NC10G0045730.1">
    <property type="protein sequence ID" value="NC10G0045730.1:cds"/>
    <property type="gene ID" value="NC10G0045730"/>
</dbReference>
<sequence length="1112" mass="124960">MECNKDEALRAREIAEKKMESKDYTGAHKLILKAKQLFPDLENVSQMLSVCSVHCSAETKVHGAEMDWYGILQVEPTADEAAIKKQYRKLALLLHPDKNKFAGAESAFKLIGEAMRILCDQAKRVVYDMKRNHAMTSTRPGLPRKPAHTRSSVRKQTAFPKDSMNHTVPQYAGMNRQQQPPPSNPAATFWTMCPFCSIRYQYYRTIVNKALKCQNCMKPFIAHEVNITGAGFGTGMGMNQSFYPQKNDATTQGVGFGPHRVPPQGVFGTTHMSFHGNVSGSMPSKNTNEVKDSEIKGAQTRNHFDAEKVDELKKTACMENQRTGSKTGKKQRKVESESSEDESADDEESEEINLKEQFCAEEHAGVSSQHPRRSSRNRKHVCYNENESEDDDTVSFPPSKRAKTSGASEGNCKSETDLDQGEKSSDEESNGTAPKAKDSKSAAGISREETKTNSKLEENNMKENGCEIDKKGTKENPYENDADSEDSTKERIFICPDTEFHDFDADKTGSHFSPDQVWAVYDDLHGLPRFYAIIRKVISSNFKVRITWLEPSPTCEVEQAWFDAELPVACGRFSLGKTMISDEHPMFSHLMTCETSRSKEIKIYPRKGEIWALYKHWDINWSSDPENHKEPEYEMVEILIDYSDDTGGDVIRLVKVGKSGSLFKRMLNKGSQILFHIPGGQAYRFSHQVPAYKMRGDEAEDVPRDSFELDSAAYPSNFKDSVPSESLDEGENRETFSEGHTVNSSDHVSTSRKKVSVSGLHKPKASSPLKDMKYEEKGKDVRMYDNVKSSTQVPGDANGLLHKKPEQVDTSKQPIDERAKTNSNGVPKSPECSPRVYVRNSVNTSKSGVKFSPASDSKQPKATSPSAESPGRANSRRRLVNDAGNEHAVSGSKKLPGTEFHDFQDDRSIDKFRVNQIWAAYDSIGGVPRLYARIKRVDSSAKKIYLTWLQICSDKISEDEQLWLDEDLPISCGVFSSKNVDSFGPEKFSHQVRDDPSWKRGKYGIYPRQGEVWAIYISWSSGWSKLDFERHKCSIVEVVADYAAGKGVTVCHLVKVKGHRTVFKQGRRKVEIKQLLEFSHRIPAFQLTTEVGGELNRCWELDPASVPPELFA</sequence>
<dbReference type="InterPro" id="IPR001623">
    <property type="entry name" value="DnaJ_domain"/>
</dbReference>
<proteinExistence type="predicted"/>
<dbReference type="OrthoDB" id="10250354at2759"/>
<feature type="compositionally biased region" description="Basic and acidic residues" evidence="1">
    <location>
        <begin position="435"/>
        <end position="477"/>
    </location>
</feature>
<feature type="region of interest" description="Disordered" evidence="1">
    <location>
        <begin position="134"/>
        <end position="184"/>
    </location>
</feature>
<dbReference type="Pfam" id="PF23551">
    <property type="entry name" value="Zn_ribbon_20"/>
    <property type="match status" value="1"/>
</dbReference>
<dbReference type="OMA" id="CDIHCAS"/>
<name>A0A5K0X8Q4_9MAGN</name>
<evidence type="ECO:0000313" key="3">
    <source>
        <dbReference type="EMBL" id="VVV61757.1"/>
    </source>
</evidence>
<dbReference type="PANTHER" id="PTHR45089:SF24">
    <property type="entry name" value="DNAJ HEAT SHOCK N-TERMINAL DOMAIN-CONTAINING PROTEIN"/>
    <property type="match status" value="1"/>
</dbReference>
<accession>A0A5K0X8Q4</accession>
<dbReference type="PRINTS" id="PR00625">
    <property type="entry name" value="JDOMAIN"/>
</dbReference>
<dbReference type="EMBL" id="LR721775">
    <property type="protein sequence ID" value="VVV61757.1"/>
    <property type="molecule type" value="Genomic_DNA"/>
</dbReference>
<dbReference type="InterPro" id="IPR056988">
    <property type="entry name" value="Zn_ribbon_pln"/>
</dbReference>
<dbReference type="Pfam" id="PF11926">
    <property type="entry name" value="DUF3444"/>
    <property type="match status" value="2"/>
</dbReference>
<dbReference type="InterPro" id="IPR024593">
    <property type="entry name" value="DUF3444"/>
</dbReference>
<dbReference type="InterPro" id="IPR036869">
    <property type="entry name" value="J_dom_sf"/>
</dbReference>
<protein>
    <recommendedName>
        <fullName evidence="2">J domain-containing protein</fullName>
    </recommendedName>
</protein>
<feature type="region of interest" description="Disordered" evidence="1">
    <location>
        <begin position="384"/>
        <end position="487"/>
    </location>
</feature>
<feature type="compositionally biased region" description="Basic and acidic residues" evidence="1">
    <location>
        <begin position="302"/>
        <end position="316"/>
    </location>
</feature>
<reference evidence="3" key="1">
    <citation type="submission" date="2019-09" db="EMBL/GenBank/DDBJ databases">
        <authorList>
            <person name="Zhang L."/>
        </authorList>
    </citation>
    <scope>NUCLEOTIDE SEQUENCE</scope>
</reference>
<evidence type="ECO:0000259" key="2">
    <source>
        <dbReference type="PROSITE" id="PS50076"/>
    </source>
</evidence>
<feature type="compositionally biased region" description="Polar residues" evidence="1">
    <location>
        <begin position="271"/>
        <end position="287"/>
    </location>
</feature>
<feature type="compositionally biased region" description="Polar residues" evidence="1">
    <location>
        <begin position="854"/>
        <end position="867"/>
    </location>
</feature>
<feature type="domain" description="J" evidence="2">
    <location>
        <begin position="67"/>
        <end position="131"/>
    </location>
</feature>
<dbReference type="CDD" id="cd06257">
    <property type="entry name" value="DnaJ"/>
    <property type="match status" value="1"/>
</dbReference>
<feature type="compositionally biased region" description="Basic and acidic residues" evidence="1">
    <location>
        <begin position="412"/>
        <end position="426"/>
    </location>
</feature>
<evidence type="ECO:0000256" key="1">
    <source>
        <dbReference type="SAM" id="MobiDB-lite"/>
    </source>
</evidence>
<organism evidence="3">
    <name type="scientific">Nymphaea colorata</name>
    <name type="common">pocket water lily</name>
    <dbReference type="NCBI Taxonomy" id="210225"/>
    <lineage>
        <taxon>Eukaryota</taxon>
        <taxon>Viridiplantae</taxon>
        <taxon>Streptophyta</taxon>
        <taxon>Embryophyta</taxon>
        <taxon>Tracheophyta</taxon>
        <taxon>Spermatophyta</taxon>
        <taxon>Magnoliopsida</taxon>
        <taxon>Nymphaeales</taxon>
        <taxon>Nymphaeaceae</taxon>
        <taxon>Nymphaea</taxon>
    </lineage>
</organism>
<dbReference type="PANTHER" id="PTHR45089">
    <property type="entry name" value="DNAJ HEAT SHOCK AMINO-TERMINAL DOMAIN PROTEIN-RELATED"/>
    <property type="match status" value="1"/>
</dbReference>
<feature type="compositionally biased region" description="Basic and acidic residues" evidence="1">
    <location>
        <begin position="803"/>
        <end position="820"/>
    </location>
</feature>
<dbReference type="Gene3D" id="1.10.287.110">
    <property type="entry name" value="DnaJ domain"/>
    <property type="match status" value="1"/>
</dbReference>
<dbReference type="SMART" id="SM00271">
    <property type="entry name" value="DnaJ"/>
    <property type="match status" value="1"/>
</dbReference>
<feature type="region of interest" description="Disordered" evidence="1">
    <location>
        <begin position="271"/>
        <end position="351"/>
    </location>
</feature>
<dbReference type="Pfam" id="PF00226">
    <property type="entry name" value="DnaJ"/>
    <property type="match status" value="1"/>
</dbReference>
<dbReference type="AlphaFoldDB" id="A0A5K0X8Q4"/>
<feature type="compositionally biased region" description="Acidic residues" evidence="1">
    <location>
        <begin position="337"/>
        <end position="351"/>
    </location>
</feature>
<feature type="region of interest" description="Disordered" evidence="1">
    <location>
        <begin position="713"/>
        <end position="875"/>
    </location>
</feature>
<dbReference type="SUPFAM" id="SSF46565">
    <property type="entry name" value="Chaperone J-domain"/>
    <property type="match status" value="1"/>
</dbReference>
<gene>
    <name evidence="3" type="ORF">NYM_LOCUS4216</name>
</gene>
<dbReference type="PROSITE" id="PS50076">
    <property type="entry name" value="DNAJ_2"/>
    <property type="match status" value="1"/>
</dbReference>